<dbReference type="InterPro" id="IPR018554">
    <property type="entry name" value="FRQ"/>
</dbReference>
<feature type="compositionally biased region" description="Acidic residues" evidence="2">
    <location>
        <begin position="884"/>
        <end position="894"/>
    </location>
</feature>
<dbReference type="Pfam" id="PF09421">
    <property type="entry name" value="FRQ"/>
    <property type="match status" value="1"/>
</dbReference>
<proteinExistence type="predicted"/>
<gene>
    <name evidence="3" type="ORF">SLS59_007881</name>
</gene>
<comment type="caution">
    <text evidence="3">The sequence shown here is derived from an EMBL/GenBank/DDBJ whole genome shotgun (WGS) entry which is preliminary data.</text>
</comment>
<dbReference type="EMBL" id="JAKIXB020000029">
    <property type="protein sequence ID" value="KAL1596183.1"/>
    <property type="molecule type" value="Genomic_DNA"/>
</dbReference>
<reference evidence="3 4" key="1">
    <citation type="submission" date="2024-02" db="EMBL/GenBank/DDBJ databases">
        <title>De novo assembly and annotation of 12 fungi associated with fruit tree decline syndrome in Ontario, Canada.</title>
        <authorList>
            <person name="Sulman M."/>
            <person name="Ellouze W."/>
            <person name="Ilyukhin E."/>
        </authorList>
    </citation>
    <scope>NUCLEOTIDE SEQUENCE [LARGE SCALE GENOMIC DNA]</scope>
    <source>
        <strain evidence="3 4">M97-236</strain>
    </source>
</reference>
<sequence>MDVPRDMNERPGTVPGPAATAQAAHPRRPPAHKSVSLRHSPPAKLQHASSNVAVGRHSTTLSTSPNAPASDKANPPSSISPRLYLNNHSSGESSDAAGWFERTNNDASHDASFVDNDPPFLLHNSSSSERTPPDGQYMGMPSLPYRPNLMSLRTDGSSTEDFRSVIDDLTIANKKLKQRLRKYEMVYDAHLQEEKLFEVRFHGLPDHKKKELEETLRKFAAGLDDSSERPDISFAPALNKEVTGSSTSRFAESGYVSMSASGQNSSTPSNGASNQNTDNRKMTKSAYNRQQQSIQSYLHDIPQGLLPQENTTMSEKARKKMVVRRLEQIFAGKRSVFGSHPQPLQQEEVAQSAATADRREREATGRGSRPEGQRTALIMPERADTEGDENGNTLHIPAQQRVNEQDFAAAGSGSPDQRPTRPLDLDPCRAQVPAANMEYFRHLGFSPPDMTNSTESENGHGWIYLNLLINMAQLHTLNVTPDNVKDALAEYSTQLELSSDGRKIRWKGGYDFSKNSSDGSPEQLGVNSPYQAMIAQKSPQKSSKTGNSASIESSGYGGSEHRSRKVVPAKAQTESNPFSYKPLFFRNESSEEDQDFYDPTESASSLFQPQQRGDSSGLGSSAMQSNMSSKRRDDGPMIFYNKAKFCTDLTGDRVGASLTLPENYKTITSHPLGAQFSTESSKGSEIWEPRGPLEDNVMDDSKSGTQTPSIGESLGFSPAGLQNHTGVESPDLMDFEASGLGGIQPDDNFSIRVQRAQIPTAPLETHTIRRSSLYPAKIQAILDQDVTSQDERRRSISPRNTIKEEMISVVRHDMPSSVLPPPSFFPFESASSGEVSDDEDESDSGDDDDTYDGPSTALQLLNVAPPDDRIASDQSELSSSEASEYSEDDDDDSIDLLATARQQDPDTVRAFEREYDAAVADRLAEEIVAGSSAATAGGGSGFNSPASKAGGLSKQGSGRKSRSRNTQQDSASEASMSPRSRANLKRGRTSESIATVMKNGPKASKSQRIE</sequence>
<feature type="compositionally biased region" description="Basic and acidic residues" evidence="2">
    <location>
        <begin position="356"/>
        <end position="372"/>
    </location>
</feature>
<feature type="compositionally biased region" description="Acidic residues" evidence="2">
    <location>
        <begin position="835"/>
        <end position="851"/>
    </location>
</feature>
<feature type="compositionally biased region" description="Polar residues" evidence="2">
    <location>
        <begin position="537"/>
        <end position="553"/>
    </location>
</feature>
<feature type="region of interest" description="Disordered" evidence="2">
    <location>
        <begin position="813"/>
        <end position="908"/>
    </location>
</feature>
<dbReference type="Proteomes" id="UP001521222">
    <property type="component" value="Unassembled WGS sequence"/>
</dbReference>
<evidence type="ECO:0000313" key="4">
    <source>
        <dbReference type="Proteomes" id="UP001521222"/>
    </source>
</evidence>
<accession>A0ABR3QVK5</accession>
<feature type="compositionally biased region" description="Polar residues" evidence="2">
    <location>
        <begin position="75"/>
        <end position="93"/>
    </location>
</feature>
<name>A0ABR3QVK5_9PLEO</name>
<feature type="region of interest" description="Disordered" evidence="2">
    <location>
        <begin position="589"/>
        <end position="635"/>
    </location>
</feature>
<feature type="region of interest" description="Disordered" evidence="2">
    <location>
        <begin position="699"/>
        <end position="731"/>
    </location>
</feature>
<feature type="compositionally biased region" description="Low complexity" evidence="2">
    <location>
        <begin position="11"/>
        <end position="24"/>
    </location>
</feature>
<feature type="compositionally biased region" description="Polar residues" evidence="2">
    <location>
        <begin position="965"/>
        <end position="980"/>
    </location>
</feature>
<feature type="region of interest" description="Disordered" evidence="2">
    <location>
        <begin position="932"/>
        <end position="1010"/>
    </location>
</feature>
<feature type="region of interest" description="Disordered" evidence="2">
    <location>
        <begin position="257"/>
        <end position="289"/>
    </location>
</feature>
<feature type="compositionally biased region" description="Polar residues" evidence="2">
    <location>
        <begin position="601"/>
        <end position="628"/>
    </location>
</feature>
<feature type="region of interest" description="Disordered" evidence="2">
    <location>
        <begin position="337"/>
        <end position="393"/>
    </location>
</feature>
<feature type="compositionally biased region" description="Low complexity" evidence="2">
    <location>
        <begin position="825"/>
        <end position="834"/>
    </location>
</feature>
<feature type="region of interest" description="Disordered" evidence="2">
    <location>
        <begin position="535"/>
        <end position="574"/>
    </location>
</feature>
<feature type="compositionally biased region" description="Polar residues" evidence="2">
    <location>
        <begin position="47"/>
        <end position="67"/>
    </location>
</feature>
<feature type="coiled-coil region" evidence="1">
    <location>
        <begin position="166"/>
        <end position="193"/>
    </location>
</feature>
<protein>
    <recommendedName>
        <fullName evidence="5">Frequency clock protein</fullName>
    </recommendedName>
</protein>
<feature type="compositionally biased region" description="Polar residues" evidence="2">
    <location>
        <begin position="257"/>
        <end position="277"/>
    </location>
</feature>
<evidence type="ECO:0000256" key="1">
    <source>
        <dbReference type="SAM" id="Coils"/>
    </source>
</evidence>
<organism evidence="3 4">
    <name type="scientific">Nothophoma quercina</name>
    <dbReference type="NCBI Taxonomy" id="749835"/>
    <lineage>
        <taxon>Eukaryota</taxon>
        <taxon>Fungi</taxon>
        <taxon>Dikarya</taxon>
        <taxon>Ascomycota</taxon>
        <taxon>Pezizomycotina</taxon>
        <taxon>Dothideomycetes</taxon>
        <taxon>Pleosporomycetidae</taxon>
        <taxon>Pleosporales</taxon>
        <taxon>Pleosporineae</taxon>
        <taxon>Didymellaceae</taxon>
        <taxon>Nothophoma</taxon>
    </lineage>
</organism>
<keyword evidence="1" id="KW-0175">Coiled coil</keyword>
<keyword evidence="4" id="KW-1185">Reference proteome</keyword>
<evidence type="ECO:0000256" key="2">
    <source>
        <dbReference type="SAM" id="MobiDB-lite"/>
    </source>
</evidence>
<feature type="region of interest" description="Disordered" evidence="2">
    <location>
        <begin position="1"/>
        <end position="145"/>
    </location>
</feature>
<feature type="compositionally biased region" description="Low complexity" evidence="2">
    <location>
        <begin position="872"/>
        <end position="883"/>
    </location>
</feature>
<evidence type="ECO:0008006" key="5">
    <source>
        <dbReference type="Google" id="ProtNLM"/>
    </source>
</evidence>
<evidence type="ECO:0000313" key="3">
    <source>
        <dbReference type="EMBL" id="KAL1596183.1"/>
    </source>
</evidence>